<feature type="transmembrane region" description="Helical" evidence="1">
    <location>
        <begin position="267"/>
        <end position="288"/>
    </location>
</feature>
<protein>
    <recommendedName>
        <fullName evidence="4">ABC transporter permease</fullName>
    </recommendedName>
</protein>
<name>A0ABT1NDQ4_9FIRM</name>
<evidence type="ECO:0000313" key="2">
    <source>
        <dbReference type="EMBL" id="MCQ1529372.1"/>
    </source>
</evidence>
<feature type="transmembrane region" description="Helical" evidence="1">
    <location>
        <begin position="429"/>
        <end position="448"/>
    </location>
</feature>
<evidence type="ECO:0000256" key="1">
    <source>
        <dbReference type="SAM" id="Phobius"/>
    </source>
</evidence>
<proteinExistence type="predicted"/>
<feature type="transmembrane region" description="Helical" evidence="1">
    <location>
        <begin position="346"/>
        <end position="364"/>
    </location>
</feature>
<keyword evidence="3" id="KW-1185">Reference proteome</keyword>
<feature type="transmembrane region" description="Helical" evidence="1">
    <location>
        <begin position="164"/>
        <end position="192"/>
    </location>
</feature>
<evidence type="ECO:0008006" key="4">
    <source>
        <dbReference type="Google" id="ProtNLM"/>
    </source>
</evidence>
<accession>A0ABT1NDQ4</accession>
<keyword evidence="1" id="KW-0812">Transmembrane</keyword>
<feature type="transmembrane region" description="Helical" evidence="1">
    <location>
        <begin position="92"/>
        <end position="115"/>
    </location>
</feature>
<feature type="transmembrane region" description="Helical" evidence="1">
    <location>
        <begin position="384"/>
        <end position="401"/>
    </location>
</feature>
<feature type="transmembrane region" description="Helical" evidence="1">
    <location>
        <begin position="61"/>
        <end position="80"/>
    </location>
</feature>
<dbReference type="Proteomes" id="UP001651880">
    <property type="component" value="Unassembled WGS sequence"/>
</dbReference>
<organism evidence="2 3">
    <name type="scientific">Lutispora saccharofermentans</name>
    <dbReference type="NCBI Taxonomy" id="3024236"/>
    <lineage>
        <taxon>Bacteria</taxon>
        <taxon>Bacillati</taxon>
        <taxon>Bacillota</taxon>
        <taxon>Clostridia</taxon>
        <taxon>Lutisporales</taxon>
        <taxon>Lutisporaceae</taxon>
        <taxon>Lutispora</taxon>
    </lineage>
</organism>
<feature type="transmembrane region" description="Helical" evidence="1">
    <location>
        <begin position="204"/>
        <end position="223"/>
    </location>
</feature>
<comment type="caution">
    <text evidence="2">The sequence shown here is derived from an EMBL/GenBank/DDBJ whole genome shotgun (WGS) entry which is preliminary data.</text>
</comment>
<feature type="transmembrane region" description="Helical" evidence="1">
    <location>
        <begin position="454"/>
        <end position="472"/>
    </location>
</feature>
<keyword evidence="1" id="KW-1133">Transmembrane helix</keyword>
<dbReference type="RefSeq" id="WP_255226893.1">
    <property type="nucleotide sequence ID" value="NZ_JAJEKE010000005.1"/>
</dbReference>
<sequence>MKDFRILILLDKFKAIFEKLGVDYSIMRRILQVKLAMDERRVPTVMKDNSSKKKSDQSNSIAKSLLFYGVLGILLVPFVFSKGNYLFQMSFLFGILMFMMMTILISDFSSVLLDLKDKDIILSRPVNGKTLSMAKTLHITIYMFYITFSFTGPSLLISLYRQGFLFFIIFLSEIILMDLFIVALTALLYILILKFFDGEKLKDIINYVQIILSIALSIGYQLIGRLFDLRDMMNISFVPRWWQSLIPSMWFGGPFELILNNNYSSHITLFSALALIIPVLSIILYIKLTPSFERNLQKLNDSSGNVKVRSKGFNYYLSGIFCRTREERIFFRFAADMMRSERNFKLKVYPSLGLSLILPLVFLLTKFKNAGWESLAQGKMYFNIYFVALIVPTILMTIGYSDKYKGAWIYRMLPFDDAGYIYKGTLKAVIINLLVPLYIFESIIFMIIFKGRIAIDLILVFLNIILFIAICFKILKMQLPFSEAFEVTAQSQGFIIIPLFLAISVLAVIHYVAAGISYGRHIYMPILIIVTLYIWKKFFGRKAILLPYGDDA</sequence>
<feature type="transmembrane region" description="Helical" evidence="1">
    <location>
        <begin position="136"/>
        <end position="158"/>
    </location>
</feature>
<feature type="transmembrane region" description="Helical" evidence="1">
    <location>
        <begin position="518"/>
        <end position="535"/>
    </location>
</feature>
<gene>
    <name evidence="2" type="ORF">LJD61_07375</name>
</gene>
<evidence type="ECO:0000313" key="3">
    <source>
        <dbReference type="Proteomes" id="UP001651880"/>
    </source>
</evidence>
<dbReference type="EMBL" id="JAJEKE010000005">
    <property type="protein sequence ID" value="MCQ1529372.1"/>
    <property type="molecule type" value="Genomic_DNA"/>
</dbReference>
<reference evidence="2 3" key="1">
    <citation type="submission" date="2021-10" db="EMBL/GenBank/DDBJ databases">
        <title>Lutispora strain m25 sp. nov., a thermophilic, non-spore-forming bacterium isolated from a lab-scale methanogenic bioreactor digesting anaerobic sludge.</title>
        <authorList>
            <person name="El Houari A."/>
            <person name="Mcdonald J."/>
        </authorList>
    </citation>
    <scope>NUCLEOTIDE SEQUENCE [LARGE SCALE GENOMIC DNA]</scope>
    <source>
        <strain evidence="3">m25</strain>
    </source>
</reference>
<keyword evidence="1" id="KW-0472">Membrane</keyword>
<feature type="transmembrane region" description="Helical" evidence="1">
    <location>
        <begin position="493"/>
        <end position="512"/>
    </location>
</feature>